<protein>
    <submittedName>
        <fullName evidence="1">Uncharacterized protein</fullName>
    </submittedName>
</protein>
<dbReference type="Pfam" id="PF18759">
    <property type="entry name" value="Plavaka"/>
    <property type="match status" value="1"/>
</dbReference>
<evidence type="ECO:0000313" key="2">
    <source>
        <dbReference type="Proteomes" id="UP001163828"/>
    </source>
</evidence>
<comment type="caution">
    <text evidence="1">The sequence shown here is derived from an EMBL/GenBank/DDBJ whole genome shotgun (WGS) entry which is preliminary data.</text>
</comment>
<proteinExistence type="predicted"/>
<name>A0ABQ8QHL3_9AGAR</name>
<dbReference type="EMBL" id="MU790568">
    <property type="protein sequence ID" value="KAJ3998021.1"/>
    <property type="molecule type" value="Genomic_DNA"/>
</dbReference>
<evidence type="ECO:0000313" key="1">
    <source>
        <dbReference type="EMBL" id="KAJ3998021.1"/>
    </source>
</evidence>
<keyword evidence="2" id="KW-1185">Reference proteome</keyword>
<accession>A0ABQ8QHL3</accession>
<gene>
    <name evidence="1" type="ORF">F5050DRAFT_1798690</name>
</gene>
<dbReference type="Proteomes" id="UP001163828">
    <property type="component" value="Unassembled WGS sequence"/>
</dbReference>
<reference evidence="1" key="1">
    <citation type="submission" date="2022-08" db="EMBL/GenBank/DDBJ databases">
        <authorList>
            <consortium name="DOE Joint Genome Institute"/>
            <person name="Min B."/>
            <person name="Riley R."/>
            <person name="Sierra-Patev S."/>
            <person name="Naranjo-Ortiz M."/>
            <person name="Looney B."/>
            <person name="Konkel Z."/>
            <person name="Slot J.C."/>
            <person name="Sakamoto Y."/>
            <person name="Steenwyk J.L."/>
            <person name="Rokas A."/>
            <person name="Carro J."/>
            <person name="Camarero S."/>
            <person name="Ferreira P."/>
            <person name="Molpeceres G."/>
            <person name="Ruiz-Duenas F.J."/>
            <person name="Serrano A."/>
            <person name="Henrissat B."/>
            <person name="Drula E."/>
            <person name="Hughes K.W."/>
            <person name="Mata J.L."/>
            <person name="Ishikawa N.K."/>
            <person name="Vargas-Isla R."/>
            <person name="Ushijima S."/>
            <person name="Smith C.A."/>
            <person name="Ahrendt S."/>
            <person name="Andreopoulos W."/>
            <person name="He G."/>
            <person name="Labutti K."/>
            <person name="Lipzen A."/>
            <person name="Ng V."/>
            <person name="Sandor L."/>
            <person name="Barry K."/>
            <person name="Martinez A.T."/>
            <person name="Xiao Y."/>
            <person name="Gibbons J.G."/>
            <person name="Terashima K."/>
            <person name="Hibbett D.S."/>
            <person name="Grigoriev I.V."/>
        </authorList>
    </citation>
    <scope>NUCLEOTIDE SEQUENCE</scope>
    <source>
        <strain evidence="1">TFB10827</strain>
    </source>
</reference>
<dbReference type="InterPro" id="IPR041078">
    <property type="entry name" value="Plavaka"/>
</dbReference>
<sequence length="811" mass="92335">MQNIWAPFVSKMDWELAHWAKLRGAGSTAFSDLLAIDVQVSEALGLSYRNSNELNNIIDKELPTRRPAFTREEVVIAGQAFDLYRRDILECIQALYGNPDHCQYLCFTPERHYADADKTIRLYHDFNTGKWWWDTQKAVEADKPGATIIPVIISSDKTQITLFRNKSAYPVYLTIGNLPKEIRRKPSQQGQILLAYLPTSRLEHITNKAARRRAVTNLFHACMKHLVTPLEQAGLEGIIMESGDGVKRRGHPILASYIGDYPEQTLVTTVYYGDCPTCNTEKNELETYPCKHPYRDIEAALNAIGTIGTDVWVEKCLEVNVKPVQHPFWENLPYTNIFASITPDILHQLYQGVMKHLTAWLTEICGADEIDARVRRLPPNHSIRIFHKGISTLSRVSGTEHRQICSFILGVVTDIPELTSDQSNTLLAATRALLDFLYLASYPIHSSESLALLEKALDSFHENRDIFVDLGVRENFNLPKLHFLCHYSRAIKYYGTTDNYNTETTERLHIDLTKDAYRASNHKDEYAQMTRWLERREKIFHHTNYVAWRLSGGATNSGAQRSLEDLKCVYIQKLTQFPTVKAVALLKLQDTGANGYHAIHFQHALKRFLVQYRDPSVPLNQVDDYARFVVLPFRSLPIWHKVKFINLGLYGKKTLDSISVHPRHINGDGEVIRPSRFDTALLKVKDEGSWVKDTRIGRVRVVFSLPSDKLDTLLPPNIPPPTHLAYVEWYTRFSRNPEAFSGLYRLKCDVLADGTVAASIVPLDSILRSVHLFPKWGGAVPAGWTSESVLDNAPSFSLSVFKDNHSYFNLT</sequence>
<organism evidence="1 2">
    <name type="scientific">Lentinula boryana</name>
    <dbReference type="NCBI Taxonomy" id="40481"/>
    <lineage>
        <taxon>Eukaryota</taxon>
        <taxon>Fungi</taxon>
        <taxon>Dikarya</taxon>
        <taxon>Basidiomycota</taxon>
        <taxon>Agaricomycotina</taxon>
        <taxon>Agaricomycetes</taxon>
        <taxon>Agaricomycetidae</taxon>
        <taxon>Agaricales</taxon>
        <taxon>Marasmiineae</taxon>
        <taxon>Omphalotaceae</taxon>
        <taxon>Lentinula</taxon>
    </lineage>
</organism>